<dbReference type="InterPro" id="IPR040299">
    <property type="entry name" value="RF2K-like"/>
</dbReference>
<protein>
    <submittedName>
        <fullName evidence="3">Uncharacterized protein LOC108997117</fullName>
    </submittedName>
</protein>
<feature type="compositionally biased region" description="Gly residues" evidence="1">
    <location>
        <begin position="114"/>
        <end position="123"/>
    </location>
</feature>
<proteinExistence type="predicted"/>
<evidence type="ECO:0000256" key="1">
    <source>
        <dbReference type="SAM" id="MobiDB-lite"/>
    </source>
</evidence>
<dbReference type="AlphaFoldDB" id="A0A6P9EW46"/>
<dbReference type="Gramene" id="Jr07_34600_p1">
    <property type="protein sequence ID" value="cds.Jr07_34600_p1"/>
    <property type="gene ID" value="Jr07_34600"/>
</dbReference>
<dbReference type="GeneID" id="108997117"/>
<dbReference type="Proteomes" id="UP000235220">
    <property type="component" value="Chromosome 7"/>
</dbReference>
<organism evidence="2 3">
    <name type="scientific">Juglans regia</name>
    <name type="common">English walnut</name>
    <dbReference type="NCBI Taxonomy" id="51240"/>
    <lineage>
        <taxon>Eukaryota</taxon>
        <taxon>Viridiplantae</taxon>
        <taxon>Streptophyta</taxon>
        <taxon>Embryophyta</taxon>
        <taxon>Tracheophyta</taxon>
        <taxon>Spermatophyta</taxon>
        <taxon>Magnoliopsida</taxon>
        <taxon>eudicotyledons</taxon>
        <taxon>Gunneridae</taxon>
        <taxon>Pentapetalae</taxon>
        <taxon>rosids</taxon>
        <taxon>fabids</taxon>
        <taxon>Fagales</taxon>
        <taxon>Juglandaceae</taxon>
        <taxon>Juglans</taxon>
    </lineage>
</organism>
<evidence type="ECO:0000313" key="2">
    <source>
        <dbReference type="Proteomes" id="UP000235220"/>
    </source>
</evidence>
<sequence length="213" mass="22890">MEQTKLIRSNLGQVPVQFQPFDNRSGHLRIAKSVSMPFSHVDRRQPRMRSSQMQQSSSVVCHVGLNARCSAATSEQTRTVTRKAPTITGIPGKEKAAKLDDGGFGFPPYHDGRGGGGGGGGGDSSSERVAAKMLKVSFVSSKDQLADILIKPLSVARFSALRSSLTILHVPLESRGDIKAASANDSAKLSGQVHEQPRRTIEKSPPSHVIHKE</sequence>
<dbReference type="GO" id="GO:0009658">
    <property type="term" value="P:chloroplast organization"/>
    <property type="evidence" value="ECO:0000318"/>
    <property type="project" value="GO_Central"/>
</dbReference>
<gene>
    <name evidence="3" type="primary">LOC108997117</name>
</gene>
<keyword evidence="2" id="KW-1185">Reference proteome</keyword>
<accession>A0A6P9EW46</accession>
<evidence type="ECO:0000313" key="3">
    <source>
        <dbReference type="RefSeq" id="XP_035548058.1"/>
    </source>
</evidence>
<dbReference type="GO" id="GO:0009507">
    <property type="term" value="C:chloroplast"/>
    <property type="evidence" value="ECO:0000318"/>
    <property type="project" value="GO_Central"/>
</dbReference>
<dbReference type="PANTHER" id="PTHR34938:SF1">
    <property type="entry name" value="PROTEIN FERTILITY RESTORER RF2, MITOCHONDRIAL"/>
    <property type="match status" value="1"/>
</dbReference>
<reference evidence="3" key="1">
    <citation type="submission" date="2025-08" db="UniProtKB">
        <authorList>
            <consortium name="RefSeq"/>
        </authorList>
    </citation>
    <scope>IDENTIFICATION</scope>
    <source>
        <tissue evidence="3">Leaves</tissue>
    </source>
</reference>
<dbReference type="RefSeq" id="XP_035548058.1">
    <property type="nucleotide sequence ID" value="XM_035692165.1"/>
</dbReference>
<dbReference type="KEGG" id="jre:108997117"/>
<dbReference type="GO" id="GO:0010027">
    <property type="term" value="P:thylakoid membrane organization"/>
    <property type="evidence" value="ECO:0000318"/>
    <property type="project" value="GO_Central"/>
</dbReference>
<feature type="region of interest" description="Disordered" evidence="1">
    <location>
        <begin position="182"/>
        <end position="213"/>
    </location>
</feature>
<dbReference type="PANTHER" id="PTHR34938">
    <property type="entry name" value="PROTEIN FERTILITY RESTORER RF2, MITOCHONDRIAL"/>
    <property type="match status" value="1"/>
</dbReference>
<feature type="region of interest" description="Disordered" evidence="1">
    <location>
        <begin position="103"/>
        <end position="126"/>
    </location>
</feature>
<dbReference type="OrthoDB" id="1703870at2759"/>
<name>A0A6P9EW46_JUGRE</name>